<keyword evidence="3" id="KW-1133">Transmembrane helix</keyword>
<dbReference type="GO" id="GO:0005615">
    <property type="term" value="C:extracellular space"/>
    <property type="evidence" value="ECO:0007669"/>
    <property type="project" value="TreeGrafter"/>
</dbReference>
<dbReference type="PANTHER" id="PTHR24023">
    <property type="entry name" value="COLLAGEN ALPHA"/>
    <property type="match status" value="1"/>
</dbReference>
<dbReference type="GO" id="GO:0031012">
    <property type="term" value="C:extracellular matrix"/>
    <property type="evidence" value="ECO:0007669"/>
    <property type="project" value="TreeGrafter"/>
</dbReference>
<dbReference type="EMBL" id="JOJR01000010">
    <property type="protein sequence ID" value="RCN51894.1"/>
    <property type="molecule type" value="Genomic_DNA"/>
</dbReference>
<feature type="compositionally biased region" description="Pro residues" evidence="2">
    <location>
        <begin position="177"/>
        <end position="192"/>
    </location>
</feature>
<dbReference type="InterPro" id="IPR008160">
    <property type="entry name" value="Collagen"/>
</dbReference>
<feature type="compositionally biased region" description="Low complexity" evidence="2">
    <location>
        <begin position="162"/>
        <end position="176"/>
    </location>
</feature>
<organism evidence="4 5">
    <name type="scientific">Ancylostoma caninum</name>
    <name type="common">Dog hookworm</name>
    <dbReference type="NCBI Taxonomy" id="29170"/>
    <lineage>
        <taxon>Eukaryota</taxon>
        <taxon>Metazoa</taxon>
        <taxon>Ecdysozoa</taxon>
        <taxon>Nematoda</taxon>
        <taxon>Chromadorea</taxon>
        <taxon>Rhabditida</taxon>
        <taxon>Rhabditina</taxon>
        <taxon>Rhabditomorpha</taxon>
        <taxon>Strongyloidea</taxon>
        <taxon>Ancylostomatidae</taxon>
        <taxon>Ancylostomatinae</taxon>
        <taxon>Ancylostoma</taxon>
    </lineage>
</organism>
<keyword evidence="5" id="KW-1185">Reference proteome</keyword>
<keyword evidence="1" id="KW-0677">Repeat</keyword>
<feature type="compositionally biased region" description="Polar residues" evidence="2">
    <location>
        <begin position="517"/>
        <end position="539"/>
    </location>
</feature>
<comment type="caution">
    <text evidence="4">The sequence shown here is derived from an EMBL/GenBank/DDBJ whole genome shotgun (WGS) entry which is preliminary data.</text>
</comment>
<evidence type="ECO:0008006" key="6">
    <source>
        <dbReference type="Google" id="ProtNLM"/>
    </source>
</evidence>
<reference evidence="4 5" key="1">
    <citation type="submission" date="2014-10" db="EMBL/GenBank/DDBJ databases">
        <title>Draft genome of the hookworm Ancylostoma caninum.</title>
        <authorList>
            <person name="Mitreva M."/>
        </authorList>
    </citation>
    <scope>NUCLEOTIDE SEQUENCE [LARGE SCALE GENOMIC DNA]</scope>
    <source>
        <strain evidence="4 5">Baltimore</strain>
    </source>
</reference>
<evidence type="ECO:0000256" key="3">
    <source>
        <dbReference type="SAM" id="Phobius"/>
    </source>
</evidence>
<feature type="compositionally biased region" description="Low complexity" evidence="2">
    <location>
        <begin position="193"/>
        <end position="238"/>
    </location>
</feature>
<feature type="region of interest" description="Disordered" evidence="2">
    <location>
        <begin position="103"/>
        <end position="278"/>
    </location>
</feature>
<gene>
    <name evidence="4" type="ORF">ANCCAN_01982</name>
</gene>
<feature type="region of interest" description="Disordered" evidence="2">
    <location>
        <begin position="419"/>
        <end position="459"/>
    </location>
</feature>
<dbReference type="PANTHER" id="PTHR24023:SF1082">
    <property type="entry name" value="COLLAGEN TRIPLE HELIX REPEAT"/>
    <property type="match status" value="1"/>
</dbReference>
<evidence type="ECO:0000313" key="5">
    <source>
        <dbReference type="Proteomes" id="UP000252519"/>
    </source>
</evidence>
<feature type="compositionally biased region" description="Polar residues" evidence="2">
    <location>
        <begin position="474"/>
        <end position="489"/>
    </location>
</feature>
<dbReference type="Proteomes" id="UP000252519">
    <property type="component" value="Unassembled WGS sequence"/>
</dbReference>
<evidence type="ECO:0000256" key="2">
    <source>
        <dbReference type="SAM" id="MobiDB-lite"/>
    </source>
</evidence>
<keyword evidence="3" id="KW-0812">Transmembrane</keyword>
<feature type="region of interest" description="Disordered" evidence="2">
    <location>
        <begin position="474"/>
        <end position="570"/>
    </location>
</feature>
<feature type="transmembrane region" description="Helical" evidence="3">
    <location>
        <begin position="12"/>
        <end position="34"/>
    </location>
</feature>
<proteinExistence type="predicted"/>
<dbReference type="AlphaFoldDB" id="A0A368H5P4"/>
<name>A0A368H5P4_ANCCA</name>
<dbReference type="STRING" id="29170.A0A368H5P4"/>
<protein>
    <recommendedName>
        <fullName evidence="6">Nematode cuticle collagen domain protein</fullName>
    </recommendedName>
</protein>
<dbReference type="InterPro" id="IPR050149">
    <property type="entry name" value="Collagen_superfamily"/>
</dbReference>
<accession>A0A368H5P4</accession>
<feature type="compositionally biased region" description="Polar residues" evidence="2">
    <location>
        <begin position="239"/>
        <end position="262"/>
    </location>
</feature>
<keyword evidence="3" id="KW-0472">Membrane</keyword>
<sequence>MTSVDHLNRLGSISLALSAFAMTSLMFGVPYLFWLMNAVDVLMNEQFLETTRMVEGIWSDIMDMEKDRDMEWWRITRRSAQDELPSVRVGSEKKPPCPNKVVFQLHNPTGPPAEVPGNERNKPEHDANIDVTATISVYDTPGSRPGSISSYTESETNRYDTSTAGYSSSASTSIGYPTPPEPSYPSPTPPSSYPSYHTSSSPPSYPSYETPSSSSSSYPNYGTPSSSSSSYPSYGNPSLSASYPSYRTPSSPVYGTSLTNGYAESIGPPSLKPTSEQPLYARPYIPQYGYGYTKLKCDAPGEQGTPGSPGYDGEPAFFPAPASGYATEPQPANNHCAMCPPGPPGPPGTKGPPGYPGYKGLRGVAGTPGLPGRPGPCGAPGDMGKRGRPGMTGGADGIQGGKGKPGVPGAPGAIGIPGPRGIGGTPGDYGPPGRPGPMGPPGETGPRGLDGLDGIAGREGRHGKDALYCACPSKNSFLNTSAPATSYNRQYEERPYASVESEDDSGQRSPPGRNGHRSVTQSYEYESRSPTTSGQSYEWSNHDEAAGNSYSDSDRYPSGRKSKRSTFYVK</sequence>
<dbReference type="Pfam" id="PF01391">
    <property type="entry name" value="Collagen"/>
    <property type="match status" value="2"/>
</dbReference>
<feature type="compositionally biased region" description="Basic and acidic residues" evidence="2">
    <location>
        <begin position="117"/>
        <end position="128"/>
    </location>
</feature>
<evidence type="ECO:0000313" key="4">
    <source>
        <dbReference type="EMBL" id="RCN51894.1"/>
    </source>
</evidence>
<dbReference type="OrthoDB" id="5870622at2759"/>
<evidence type="ECO:0000256" key="1">
    <source>
        <dbReference type="ARBA" id="ARBA00022737"/>
    </source>
</evidence>